<accession>A0ACC2NC96</accession>
<evidence type="ECO:0000313" key="1">
    <source>
        <dbReference type="EMBL" id="KAJ8668563.1"/>
    </source>
</evidence>
<protein>
    <submittedName>
        <fullName evidence="1">Uncharacterized protein</fullName>
    </submittedName>
</protein>
<organism evidence="1 2">
    <name type="scientific">Eretmocerus hayati</name>
    <dbReference type="NCBI Taxonomy" id="131215"/>
    <lineage>
        <taxon>Eukaryota</taxon>
        <taxon>Metazoa</taxon>
        <taxon>Ecdysozoa</taxon>
        <taxon>Arthropoda</taxon>
        <taxon>Hexapoda</taxon>
        <taxon>Insecta</taxon>
        <taxon>Pterygota</taxon>
        <taxon>Neoptera</taxon>
        <taxon>Endopterygota</taxon>
        <taxon>Hymenoptera</taxon>
        <taxon>Apocrita</taxon>
        <taxon>Proctotrupomorpha</taxon>
        <taxon>Chalcidoidea</taxon>
        <taxon>Aphelinidae</taxon>
        <taxon>Aphelininae</taxon>
        <taxon>Eretmocerus</taxon>
    </lineage>
</organism>
<dbReference type="EMBL" id="CM056744">
    <property type="protein sequence ID" value="KAJ8668563.1"/>
    <property type="molecule type" value="Genomic_DNA"/>
</dbReference>
<reference evidence="1" key="1">
    <citation type="submission" date="2023-04" db="EMBL/GenBank/DDBJ databases">
        <title>A chromosome-level genome assembly of the parasitoid wasp Eretmocerus hayati.</title>
        <authorList>
            <person name="Zhong Y."/>
            <person name="Liu S."/>
            <person name="Liu Y."/>
        </authorList>
    </citation>
    <scope>NUCLEOTIDE SEQUENCE</scope>
    <source>
        <strain evidence="1">ZJU_SS_LIU_2023</strain>
    </source>
</reference>
<keyword evidence="2" id="KW-1185">Reference proteome</keyword>
<evidence type="ECO:0000313" key="2">
    <source>
        <dbReference type="Proteomes" id="UP001239111"/>
    </source>
</evidence>
<proteinExistence type="predicted"/>
<sequence>MTWENFERLGIKGGPTIKLLDIIKQFNSSQIEMSNLLTQPVAQPQLPLNNVDQTIQVEPNQQENSNTQPPLENNVNDDSNKSNGSNNPSTTDQARDYSPMYPVRAWVSSIKLKKYPNKNFVKTCDIGVMDLDDRNIVIRHIVKSFIKFENDQGRDGYYPEAYSKTQLALDTIHNFPKMREGSGLGHEYLYDPKSCTGLIQERLKTSRKALDPKRKKRASKPRSSTRAQSSEPTPDTSTSDEADLLHPSAEEYAMFNLKVEKLQQLDPEKDEKTIFDLMDETRALRQREIKPPVERSVEPPADDLAESSLCHIKIFDRYPRFLDFDGKLISREYNALYSDCSQFEENFQFYTPKIIQYCKTVNPSKLEEVSALVKEGKVLFTSLYDKAAHFTIYLHADDLKAIILLSELVQLCTPAGRIDSDFTSVINAGTQRPNKQPFMKCNLNEGLGANYRLTIDGVDILVGQITRKAIELLLKAHYAFNIQFCTELQYFYNFISSYFMLIDQPKGNNRSLHLSIMNTPV</sequence>
<gene>
    <name evidence="1" type="ORF">QAD02_010226</name>
</gene>
<dbReference type="Proteomes" id="UP001239111">
    <property type="component" value="Chromosome 4"/>
</dbReference>
<comment type="caution">
    <text evidence="1">The sequence shown here is derived from an EMBL/GenBank/DDBJ whole genome shotgun (WGS) entry which is preliminary data.</text>
</comment>
<name>A0ACC2NC96_9HYME</name>